<name>A0ABP0LMW5_9DINO</name>
<organism evidence="2 3">
    <name type="scientific">Durusdinium trenchii</name>
    <dbReference type="NCBI Taxonomy" id="1381693"/>
    <lineage>
        <taxon>Eukaryota</taxon>
        <taxon>Sar</taxon>
        <taxon>Alveolata</taxon>
        <taxon>Dinophyceae</taxon>
        <taxon>Suessiales</taxon>
        <taxon>Symbiodiniaceae</taxon>
        <taxon>Durusdinium</taxon>
    </lineage>
</organism>
<protein>
    <submittedName>
        <fullName evidence="2">Uncharacterized protein</fullName>
    </submittedName>
</protein>
<dbReference type="EMBL" id="CAXAMN010013003">
    <property type="protein sequence ID" value="CAK9039682.1"/>
    <property type="molecule type" value="Genomic_DNA"/>
</dbReference>
<keyword evidence="3" id="KW-1185">Reference proteome</keyword>
<proteinExistence type="predicted"/>
<reference evidence="2 3" key="1">
    <citation type="submission" date="2024-02" db="EMBL/GenBank/DDBJ databases">
        <authorList>
            <person name="Chen Y."/>
            <person name="Shah S."/>
            <person name="Dougan E. K."/>
            <person name="Thang M."/>
            <person name="Chan C."/>
        </authorList>
    </citation>
    <scope>NUCLEOTIDE SEQUENCE [LARGE SCALE GENOMIC DNA]</scope>
</reference>
<feature type="region of interest" description="Disordered" evidence="1">
    <location>
        <begin position="1"/>
        <end position="53"/>
    </location>
</feature>
<evidence type="ECO:0000313" key="2">
    <source>
        <dbReference type="EMBL" id="CAK9039682.1"/>
    </source>
</evidence>
<dbReference type="Proteomes" id="UP001642484">
    <property type="component" value="Unassembled WGS sequence"/>
</dbReference>
<comment type="caution">
    <text evidence="2">The sequence shown here is derived from an EMBL/GenBank/DDBJ whole genome shotgun (WGS) entry which is preliminary data.</text>
</comment>
<gene>
    <name evidence="2" type="ORF">CCMP2556_LOCUS21481</name>
</gene>
<feature type="compositionally biased region" description="Low complexity" evidence="1">
    <location>
        <begin position="8"/>
        <end position="25"/>
    </location>
</feature>
<evidence type="ECO:0000256" key="1">
    <source>
        <dbReference type="SAM" id="MobiDB-lite"/>
    </source>
</evidence>
<evidence type="ECO:0000313" key="3">
    <source>
        <dbReference type="Proteomes" id="UP001642484"/>
    </source>
</evidence>
<feature type="compositionally biased region" description="Basic and acidic residues" evidence="1">
    <location>
        <begin position="26"/>
        <end position="47"/>
    </location>
</feature>
<accession>A0ABP0LMW5</accession>
<sequence length="299" mass="33302">MTDQSTKAAGRFASAASVASAASTSYKDDHVSKDSPAKTHKDGDQVRGHRHRKSLPNFQCRAEELLKKKMEELYVLIPKMVDLFEGIDDTKTELLADQLVEMVEVSTDLLLTESMKNYGQLQCIKLQVDALVDSLAWLKEELDLLVTSFESCLKGRKIRVSDDEFKEMVDLVDLDHLLAQVEKHQRRQVVEKVVKVPPLESTTHTATREVETEPRRQVNVESIEQVTDVNVKPIEVVQVRIHEAAQSQAAAVLVIGRLPDHFRPRAPPAARAVGLLDEVPHSQADPQSATVPSVHQAAL</sequence>